<evidence type="ECO:0000259" key="12">
    <source>
        <dbReference type="Pfam" id="PF02768"/>
    </source>
</evidence>
<dbReference type="InterPro" id="IPR001001">
    <property type="entry name" value="DNA_polIII_beta"/>
</dbReference>
<dbReference type="EMBL" id="AP017895">
    <property type="protein sequence ID" value="BAV86780.1"/>
    <property type="molecule type" value="Genomic_DNA"/>
</dbReference>
<comment type="subunit">
    <text evidence="9">Forms a ring-shaped head-to-tail homodimer around DNA.</text>
</comment>
<evidence type="ECO:0000313" key="16">
    <source>
        <dbReference type="Proteomes" id="UP000282386"/>
    </source>
</evidence>
<feature type="domain" description="DNA polymerase III beta sliding clamp central" evidence="11">
    <location>
        <begin position="127"/>
        <end position="243"/>
    </location>
</feature>
<evidence type="ECO:0000256" key="1">
    <source>
        <dbReference type="ARBA" id="ARBA00004496"/>
    </source>
</evidence>
<evidence type="ECO:0000259" key="10">
    <source>
        <dbReference type="Pfam" id="PF00712"/>
    </source>
</evidence>
<dbReference type="SUPFAM" id="SSF55979">
    <property type="entry name" value="DNA clamp"/>
    <property type="match status" value="3"/>
</dbReference>
<dbReference type="NCBIfam" id="TIGR00663">
    <property type="entry name" value="dnan"/>
    <property type="match status" value="1"/>
</dbReference>
<dbReference type="SMART" id="SM00480">
    <property type="entry name" value="POL3Bc"/>
    <property type="match status" value="1"/>
</dbReference>
<sequence length="375" mass="40453">MKFTIDRDVLAEAVGWTARSLPARPTSPVLSGLLITAENGEVAIAGFDHEISARQVVEADIEQDGTCLVPGKMLADICRSLPSAPVEFAASDSKVFISCRSAKFQLAAMPLVDYPELPELPEVSGTVDGTEFARAVSQVLVAASKDETLPILTGIRLEVQGDTMTLLATDRYRLAMRELTWSPTNPEISAQVLIKSKTLAEVGRTLAGSGELSIALPDAHELIGFEAASRRTTSVLMDGDYPNIRALFPEETQIHAVIRTSDLAEAARRISLVAERNTPLRLAFSETGEVVIDAGRGDEAQGSETLQAHLSGQEVTVAYNPAYLSEGLGAFTTEFVRFSFTEPTRPAVLSGQDEILGDDSTEYRYLLMPVRLPAD</sequence>
<evidence type="ECO:0000313" key="15">
    <source>
        <dbReference type="Proteomes" id="UP000250241"/>
    </source>
</evidence>
<dbReference type="InterPro" id="IPR022635">
    <property type="entry name" value="DNA_polIII_beta_C"/>
</dbReference>
<dbReference type="GO" id="GO:0009360">
    <property type="term" value="C:DNA polymerase III complex"/>
    <property type="evidence" value="ECO:0007669"/>
    <property type="project" value="InterPro"/>
</dbReference>
<evidence type="ECO:0000259" key="11">
    <source>
        <dbReference type="Pfam" id="PF02767"/>
    </source>
</evidence>
<comment type="function">
    <text evidence="9">Confers DNA tethering and processivity to DNA polymerases and other proteins. Acts as a clamp, forming a ring around DNA (a reaction catalyzed by the clamp-loading complex) which diffuses in an ATP-independent manner freely and bidirectionally along dsDNA. Initially characterized for its ability to contact the catalytic subunit of DNA polymerase III (Pol III), a complex, multichain enzyme responsible for most of the replicative synthesis in bacteria; Pol III exhibits 3'-5' exonuclease proofreading activity. The beta chain is required for initiation of replication as well as for processivity of DNA replication.</text>
</comment>
<reference evidence="14 16" key="2">
    <citation type="submission" date="2018-12" db="EMBL/GenBank/DDBJ databases">
        <authorList>
            <consortium name="Pathogen Informatics"/>
        </authorList>
    </citation>
    <scope>NUCLEOTIDE SEQUENCE [LARGE SCALE GENOMIC DNA]</scope>
    <source>
        <strain evidence="14 16">NCTC10207</strain>
    </source>
</reference>
<dbReference type="Proteomes" id="UP000282386">
    <property type="component" value="Chromosome"/>
</dbReference>
<keyword evidence="15" id="KW-1185">Reference proteome</keyword>
<dbReference type="GeneID" id="93861844"/>
<evidence type="ECO:0000256" key="8">
    <source>
        <dbReference type="ARBA" id="ARBA00023125"/>
    </source>
</evidence>
<keyword evidence="6 9" id="KW-0235">DNA replication</keyword>
<dbReference type="Gene3D" id="3.10.150.10">
    <property type="entry name" value="DNA Polymerase III, subunit A, domain 2"/>
    <property type="match status" value="3"/>
</dbReference>
<dbReference type="PANTHER" id="PTHR30478:SF0">
    <property type="entry name" value="BETA SLIDING CLAMP"/>
    <property type="match status" value="1"/>
</dbReference>
<evidence type="ECO:0000313" key="14">
    <source>
        <dbReference type="EMBL" id="VEI21941.1"/>
    </source>
</evidence>
<accession>A0A2Z5QWM7</accession>
<dbReference type="PANTHER" id="PTHR30478">
    <property type="entry name" value="DNA POLYMERASE III SUBUNIT BETA"/>
    <property type="match status" value="1"/>
</dbReference>
<evidence type="ECO:0000256" key="9">
    <source>
        <dbReference type="PIRNR" id="PIRNR000804"/>
    </source>
</evidence>
<dbReference type="CDD" id="cd00140">
    <property type="entry name" value="beta_clamp"/>
    <property type="match status" value="1"/>
</dbReference>
<dbReference type="FunFam" id="3.10.150.10:FF:000005">
    <property type="entry name" value="Beta sliding clamp"/>
    <property type="match status" value="1"/>
</dbReference>
<evidence type="ECO:0000313" key="13">
    <source>
        <dbReference type="EMBL" id="BAV86780.1"/>
    </source>
</evidence>
<dbReference type="InterPro" id="IPR022634">
    <property type="entry name" value="DNA_polIII_beta_N"/>
</dbReference>
<dbReference type="GO" id="GO:0003677">
    <property type="term" value="F:DNA binding"/>
    <property type="evidence" value="ECO:0007669"/>
    <property type="project" value="UniProtKB-UniRule"/>
</dbReference>
<comment type="similarity">
    <text evidence="2 9">Belongs to the beta sliding clamp family.</text>
</comment>
<keyword evidence="4 9" id="KW-0808">Transferase</keyword>
<keyword evidence="8" id="KW-0238">DNA-binding</keyword>
<dbReference type="GO" id="GO:0003887">
    <property type="term" value="F:DNA-directed DNA polymerase activity"/>
    <property type="evidence" value="ECO:0007669"/>
    <property type="project" value="UniProtKB-UniRule"/>
</dbReference>
<feature type="domain" description="DNA polymerase III beta sliding clamp N-terminal" evidence="10">
    <location>
        <begin position="1"/>
        <end position="118"/>
    </location>
</feature>
<dbReference type="AlphaFoldDB" id="A0A2Z5QWM7"/>
<dbReference type="Proteomes" id="UP000250241">
    <property type="component" value="Chromosome"/>
</dbReference>
<feature type="domain" description="DNA polymerase III beta sliding clamp C-terminal" evidence="12">
    <location>
        <begin position="246"/>
        <end position="353"/>
    </location>
</feature>
<dbReference type="GO" id="GO:0005737">
    <property type="term" value="C:cytoplasm"/>
    <property type="evidence" value="ECO:0007669"/>
    <property type="project" value="UniProtKB-SubCell"/>
</dbReference>
<dbReference type="GO" id="GO:0006271">
    <property type="term" value="P:DNA strand elongation involved in DNA replication"/>
    <property type="evidence" value="ECO:0007669"/>
    <property type="project" value="TreeGrafter"/>
</dbReference>
<dbReference type="KEGG" id="raj:RA11412_0481"/>
<proteinExistence type="inferred from homology"/>
<dbReference type="GO" id="GO:0008408">
    <property type="term" value="F:3'-5' exonuclease activity"/>
    <property type="evidence" value="ECO:0007669"/>
    <property type="project" value="InterPro"/>
</dbReference>
<dbReference type="RefSeq" id="WP_006887406.1">
    <property type="nucleotide sequence ID" value="NZ_CAJPQC010000011.1"/>
</dbReference>
<evidence type="ECO:0000256" key="4">
    <source>
        <dbReference type="ARBA" id="ARBA00022679"/>
    </source>
</evidence>
<protein>
    <recommendedName>
        <fullName evidence="9">Beta sliding clamp</fullName>
    </recommendedName>
</protein>
<dbReference type="EMBL" id="LR134479">
    <property type="protein sequence ID" value="VEI21941.1"/>
    <property type="molecule type" value="Genomic_DNA"/>
</dbReference>
<dbReference type="InterPro" id="IPR046938">
    <property type="entry name" value="DNA_clamp_sf"/>
</dbReference>
<evidence type="ECO:0000256" key="2">
    <source>
        <dbReference type="ARBA" id="ARBA00010752"/>
    </source>
</evidence>
<organism evidence="13 15">
    <name type="scientific">Rothia aeria</name>
    <dbReference type="NCBI Taxonomy" id="172042"/>
    <lineage>
        <taxon>Bacteria</taxon>
        <taxon>Bacillati</taxon>
        <taxon>Actinomycetota</taxon>
        <taxon>Actinomycetes</taxon>
        <taxon>Micrococcales</taxon>
        <taxon>Micrococcaceae</taxon>
        <taxon>Rothia</taxon>
    </lineage>
</organism>
<name>A0A2Z5QWM7_9MICC</name>
<keyword evidence="3 9" id="KW-0963">Cytoplasm</keyword>
<reference evidence="13 15" key="1">
    <citation type="submission" date="2016-10" db="EMBL/GenBank/DDBJ databases">
        <title>Genome sequence of Rothia aeria strain JCM11412.</title>
        <authorList>
            <person name="Nambu T."/>
        </authorList>
    </citation>
    <scope>NUCLEOTIDE SEQUENCE [LARGE SCALE GENOMIC DNA]</scope>
    <source>
        <strain evidence="13 15">JCM 11412</strain>
    </source>
</reference>
<evidence type="ECO:0000256" key="3">
    <source>
        <dbReference type="ARBA" id="ARBA00022490"/>
    </source>
</evidence>
<evidence type="ECO:0000256" key="7">
    <source>
        <dbReference type="ARBA" id="ARBA00022932"/>
    </source>
</evidence>
<comment type="subcellular location">
    <subcellularLocation>
        <location evidence="1 9">Cytoplasm</location>
    </subcellularLocation>
</comment>
<keyword evidence="7 9" id="KW-0239">DNA-directed DNA polymerase</keyword>
<gene>
    <name evidence="14" type="primary">dnaN</name>
    <name evidence="14" type="ORF">NCTC10207_00002</name>
    <name evidence="13" type="ORF">RA11412_0481</name>
</gene>
<dbReference type="Pfam" id="PF02767">
    <property type="entry name" value="DNA_pol3_beta_2"/>
    <property type="match status" value="1"/>
</dbReference>
<dbReference type="PIRSF" id="PIRSF000804">
    <property type="entry name" value="DNA_pol_III_b"/>
    <property type="match status" value="1"/>
</dbReference>
<keyword evidence="5 9" id="KW-0548">Nucleotidyltransferase</keyword>
<dbReference type="InterPro" id="IPR022637">
    <property type="entry name" value="DNA_polIII_beta_cen"/>
</dbReference>
<evidence type="ECO:0000256" key="6">
    <source>
        <dbReference type="ARBA" id="ARBA00022705"/>
    </source>
</evidence>
<dbReference type="Pfam" id="PF02768">
    <property type="entry name" value="DNA_pol3_beta_3"/>
    <property type="match status" value="1"/>
</dbReference>
<evidence type="ECO:0000256" key="5">
    <source>
        <dbReference type="ARBA" id="ARBA00022695"/>
    </source>
</evidence>
<dbReference type="Pfam" id="PF00712">
    <property type="entry name" value="DNA_pol3_beta"/>
    <property type="match status" value="1"/>
</dbReference>